<dbReference type="Gene3D" id="3.40.190.10">
    <property type="entry name" value="Periplasmic binding protein-like II"/>
    <property type="match status" value="2"/>
</dbReference>
<reference evidence="8 9" key="1">
    <citation type="submission" date="2020-11" db="EMBL/GenBank/DDBJ databases">
        <title>Taxonomic evaluation of the Bacillus sporothermodurans group of bacteria based on whole genome sequences.</title>
        <authorList>
            <person name="Fiedler G."/>
            <person name="Herbstmann A.-D."/>
            <person name="Doll E."/>
            <person name="Wenning M."/>
            <person name="Brinks E."/>
            <person name="Kabisch J."/>
            <person name="Breitenwieser F."/>
            <person name="Lappann M."/>
            <person name="Boehnlein C."/>
            <person name="Franz C."/>
        </authorList>
    </citation>
    <scope>NUCLEOTIDE SEQUENCE [LARGE SCALE GENOMIC DNA]</scope>
    <source>
        <strain evidence="8 9">JCM 19841</strain>
    </source>
</reference>
<gene>
    <name evidence="8" type="ORF">I5776_06035</name>
</gene>
<name>A0ABX7E5C6_9BACI</name>
<dbReference type="PANTHER" id="PTHR30429">
    <property type="entry name" value="D-METHIONINE-BINDING LIPOPROTEIN METQ"/>
    <property type="match status" value="1"/>
</dbReference>
<proteinExistence type="inferred from homology"/>
<dbReference type="Proteomes" id="UP000595691">
    <property type="component" value="Chromosome"/>
</dbReference>
<organism evidence="8 9">
    <name type="scientific">Heyndrickxia vini</name>
    <dbReference type="NCBI Taxonomy" id="1476025"/>
    <lineage>
        <taxon>Bacteria</taxon>
        <taxon>Bacillati</taxon>
        <taxon>Bacillota</taxon>
        <taxon>Bacilli</taxon>
        <taxon>Bacillales</taxon>
        <taxon>Bacillaceae</taxon>
        <taxon>Heyndrickxia</taxon>
    </lineage>
</organism>
<evidence type="ECO:0000313" key="9">
    <source>
        <dbReference type="Proteomes" id="UP000595691"/>
    </source>
</evidence>
<keyword evidence="5 6" id="KW-0449">Lipoprotein</keyword>
<evidence type="ECO:0000256" key="3">
    <source>
        <dbReference type="ARBA" id="ARBA00023136"/>
    </source>
</evidence>
<keyword evidence="3" id="KW-0472">Membrane</keyword>
<evidence type="ECO:0000256" key="7">
    <source>
        <dbReference type="SAM" id="SignalP"/>
    </source>
</evidence>
<dbReference type="PIRSF" id="PIRSF002854">
    <property type="entry name" value="MetQ"/>
    <property type="match status" value="1"/>
</dbReference>
<dbReference type="Pfam" id="PF03180">
    <property type="entry name" value="Lipoprotein_9"/>
    <property type="match status" value="1"/>
</dbReference>
<protein>
    <recommendedName>
        <fullName evidence="6">Lipoprotein</fullName>
    </recommendedName>
</protein>
<dbReference type="CDD" id="cd13597">
    <property type="entry name" value="PBP2_lipoprotein_Tp32"/>
    <property type="match status" value="1"/>
</dbReference>
<evidence type="ECO:0000256" key="2">
    <source>
        <dbReference type="ARBA" id="ARBA00022729"/>
    </source>
</evidence>
<evidence type="ECO:0000313" key="8">
    <source>
        <dbReference type="EMBL" id="QQZ10489.1"/>
    </source>
</evidence>
<accession>A0ABX7E5C6</accession>
<dbReference type="PANTHER" id="PTHR30429:SF0">
    <property type="entry name" value="METHIONINE-BINDING LIPOPROTEIN METQ"/>
    <property type="match status" value="1"/>
</dbReference>
<comment type="similarity">
    <text evidence="6">Belongs to the nlpA lipoprotein family.</text>
</comment>
<evidence type="ECO:0000256" key="6">
    <source>
        <dbReference type="PIRNR" id="PIRNR002854"/>
    </source>
</evidence>
<keyword evidence="4" id="KW-0564">Palmitate</keyword>
<evidence type="ECO:0000256" key="1">
    <source>
        <dbReference type="ARBA" id="ARBA00004635"/>
    </source>
</evidence>
<keyword evidence="9" id="KW-1185">Reference proteome</keyword>
<comment type="subcellular location">
    <subcellularLocation>
        <location evidence="1">Membrane</location>
        <topology evidence="1">Lipid-anchor</topology>
    </subcellularLocation>
</comment>
<feature type="signal peptide" evidence="7">
    <location>
        <begin position="1"/>
        <end position="18"/>
    </location>
</feature>
<dbReference type="InterPro" id="IPR004872">
    <property type="entry name" value="Lipoprotein_NlpA"/>
</dbReference>
<evidence type="ECO:0000256" key="5">
    <source>
        <dbReference type="ARBA" id="ARBA00023288"/>
    </source>
</evidence>
<feature type="chain" id="PRO_5047270344" description="Lipoprotein" evidence="7">
    <location>
        <begin position="19"/>
        <end position="277"/>
    </location>
</feature>
<dbReference type="RefSeq" id="WP_202779472.1">
    <property type="nucleotide sequence ID" value="NZ_CP065425.1"/>
</dbReference>
<sequence length="277" mass="30665">MKKWLAFLFTAVLVFGLAACGKSDEKSSGDGKDTTLVVGASNAPHAVILEQAKPILKKKGINLEIKKFTDYVMPNKALDSKELDANYFQHIPYLNKQMKEFGYKFAIAGEIHIEPMGVYSKKYKSLKDLPKGAKILMSNSVSDHGRILTLFEKNGLIKLKDGVNKDEATIKDIAENPKNLKFDYEYDPGFLTTAYNNGEGDAVVINSNFAIDVGMDPKKDSIAIEGDDSPYVNVIAVRKGDENKKAIKTLVEVLHSKEIQDFILKEWNGSVVPVSSK</sequence>
<dbReference type="PROSITE" id="PS51257">
    <property type="entry name" value="PROKAR_LIPOPROTEIN"/>
    <property type="match status" value="1"/>
</dbReference>
<dbReference type="EMBL" id="CP065425">
    <property type="protein sequence ID" value="QQZ10489.1"/>
    <property type="molecule type" value="Genomic_DNA"/>
</dbReference>
<keyword evidence="2 7" id="KW-0732">Signal</keyword>
<dbReference type="SUPFAM" id="SSF53850">
    <property type="entry name" value="Periplasmic binding protein-like II"/>
    <property type="match status" value="1"/>
</dbReference>
<evidence type="ECO:0000256" key="4">
    <source>
        <dbReference type="ARBA" id="ARBA00023139"/>
    </source>
</evidence>